<sequence>MDIKPLLKVTLVFTLCVIMMGAYTRLSDAGLGCPDWPGCYGMIKVPSASHELTAAKDAFPDHTVESEKAWLEMIHRYIAGTLGLMVLVILIMSLRKADAPKKLPLFIAALIVFQAALGMWTVTMKLMPIVVMSHLIGGFALFSLLLLLYLRSKPLRIPGGDAPARKLSAFALICIGVLLLQIILGGWTSSNYAALACTSLPICEGNWVDNLNFSAAFSPFQGDHPSYEFGVLDYSARMTIHVAHRIGAIITAAMLLWLAFKLITKAHSTTIRNAAWLLAGLVVLQVILGISNVVLHLPLGIAVSHNAGAALLLLTLVFINYALWRKA</sequence>
<evidence type="ECO:0000256" key="10">
    <source>
        <dbReference type="ARBA" id="ARBA00023157"/>
    </source>
</evidence>
<keyword evidence="10" id="KW-1015">Disulfide bond</keyword>
<feature type="transmembrane region" description="Helical" evidence="12">
    <location>
        <begin position="169"/>
        <end position="187"/>
    </location>
</feature>
<comment type="subcellular location">
    <subcellularLocation>
        <location evidence="1">Membrane</location>
        <topology evidence="1">Multi-pass membrane protein</topology>
    </subcellularLocation>
</comment>
<evidence type="ECO:0000256" key="8">
    <source>
        <dbReference type="ARBA" id="ARBA00023133"/>
    </source>
</evidence>
<evidence type="ECO:0000256" key="4">
    <source>
        <dbReference type="ARBA" id="ARBA00022723"/>
    </source>
</evidence>
<dbReference type="GO" id="GO:0006784">
    <property type="term" value="P:heme A biosynthetic process"/>
    <property type="evidence" value="ECO:0007669"/>
    <property type="project" value="InterPro"/>
</dbReference>
<dbReference type="InterPro" id="IPR003780">
    <property type="entry name" value="COX15/CtaA_fam"/>
</dbReference>
<dbReference type="PANTHER" id="PTHR35457:SF1">
    <property type="entry name" value="HEME A SYNTHASE"/>
    <property type="match status" value="1"/>
</dbReference>
<evidence type="ECO:0000256" key="9">
    <source>
        <dbReference type="ARBA" id="ARBA00023136"/>
    </source>
</evidence>
<dbReference type="STRING" id="225849.swp_4835"/>
<evidence type="ECO:0000313" key="14">
    <source>
        <dbReference type="Proteomes" id="UP000000753"/>
    </source>
</evidence>
<evidence type="ECO:0000256" key="7">
    <source>
        <dbReference type="ARBA" id="ARBA00023004"/>
    </source>
</evidence>
<keyword evidence="3 12" id="KW-0812">Transmembrane</keyword>
<name>B8CUY2_SHEPW</name>
<keyword evidence="9 12" id="KW-0472">Membrane</keyword>
<dbReference type="AlphaFoldDB" id="B8CUY2"/>
<feature type="transmembrane region" description="Helical" evidence="12">
    <location>
        <begin position="275"/>
        <end position="295"/>
    </location>
</feature>
<evidence type="ECO:0000256" key="3">
    <source>
        <dbReference type="ARBA" id="ARBA00022692"/>
    </source>
</evidence>
<dbReference type="GO" id="GO:0046872">
    <property type="term" value="F:metal ion binding"/>
    <property type="evidence" value="ECO:0007669"/>
    <property type="project" value="UniProtKB-KW"/>
</dbReference>
<keyword evidence="5 12" id="KW-1133">Transmembrane helix</keyword>
<reference evidence="13 14" key="1">
    <citation type="journal article" date="2008" name="PLoS ONE">
        <title>Environmental adaptation: genomic analysis of the piezotolerant and psychrotolerant deep-sea iron reducing bacterium Shewanella piezotolerans WP3.</title>
        <authorList>
            <person name="Wang F."/>
            <person name="Wang J."/>
            <person name="Jian H."/>
            <person name="Zhang B."/>
            <person name="Li S."/>
            <person name="Wang F."/>
            <person name="Zeng X."/>
            <person name="Gao L."/>
            <person name="Bartlett D.H."/>
            <person name="Yu J."/>
            <person name="Hu S."/>
            <person name="Xiao X."/>
        </authorList>
    </citation>
    <scope>NUCLEOTIDE SEQUENCE [LARGE SCALE GENOMIC DNA]</scope>
    <source>
        <strain evidence="14">WP3 / JCM 13877</strain>
    </source>
</reference>
<dbReference type="GO" id="GO:0016020">
    <property type="term" value="C:membrane"/>
    <property type="evidence" value="ECO:0007669"/>
    <property type="project" value="UniProtKB-SubCell"/>
</dbReference>
<keyword evidence="14" id="KW-1185">Reference proteome</keyword>
<dbReference type="HOGENOM" id="CLU_041525_0_0_6"/>
<evidence type="ECO:0000256" key="6">
    <source>
        <dbReference type="ARBA" id="ARBA00023002"/>
    </source>
</evidence>
<gene>
    <name evidence="13" type="ordered locus">swp_4835</name>
</gene>
<evidence type="ECO:0000256" key="2">
    <source>
        <dbReference type="ARBA" id="ARBA00022475"/>
    </source>
</evidence>
<dbReference type="eggNOG" id="COG1612">
    <property type="taxonomic scope" value="Bacteria"/>
</dbReference>
<feature type="transmembrane region" description="Helical" evidence="12">
    <location>
        <begin position="103"/>
        <end position="123"/>
    </location>
</feature>
<evidence type="ECO:0000256" key="12">
    <source>
        <dbReference type="SAM" id="Phobius"/>
    </source>
</evidence>
<dbReference type="EMBL" id="CP000472">
    <property type="protein sequence ID" value="ACJ31458.1"/>
    <property type="molecule type" value="Genomic_DNA"/>
</dbReference>
<organism evidence="13 14">
    <name type="scientific">Shewanella piezotolerans (strain WP3 / JCM 13877)</name>
    <dbReference type="NCBI Taxonomy" id="225849"/>
    <lineage>
        <taxon>Bacteria</taxon>
        <taxon>Pseudomonadati</taxon>
        <taxon>Pseudomonadota</taxon>
        <taxon>Gammaproteobacteria</taxon>
        <taxon>Alteromonadales</taxon>
        <taxon>Shewanellaceae</taxon>
        <taxon>Shewanella</taxon>
    </lineage>
</organism>
<feature type="transmembrane region" description="Helical" evidence="12">
    <location>
        <begin position="242"/>
        <end position="263"/>
    </location>
</feature>
<feature type="transmembrane region" description="Helical" evidence="12">
    <location>
        <begin position="74"/>
        <end position="91"/>
    </location>
</feature>
<comment type="pathway">
    <text evidence="11">Porphyrin-containing compound metabolism.</text>
</comment>
<dbReference type="GO" id="GO:0016491">
    <property type="term" value="F:oxidoreductase activity"/>
    <property type="evidence" value="ECO:0007669"/>
    <property type="project" value="UniProtKB-KW"/>
</dbReference>
<dbReference type="KEGG" id="swp:swp_4835"/>
<keyword evidence="8" id="KW-0350">Heme biosynthesis</keyword>
<evidence type="ECO:0000256" key="5">
    <source>
        <dbReference type="ARBA" id="ARBA00022989"/>
    </source>
</evidence>
<keyword evidence="2" id="KW-1003">Cell membrane</keyword>
<feature type="transmembrane region" description="Helical" evidence="12">
    <location>
        <begin position="7"/>
        <end position="26"/>
    </location>
</feature>
<dbReference type="Pfam" id="PF02628">
    <property type="entry name" value="COX15-CtaA"/>
    <property type="match status" value="1"/>
</dbReference>
<feature type="transmembrane region" description="Helical" evidence="12">
    <location>
        <begin position="307"/>
        <end position="324"/>
    </location>
</feature>
<proteinExistence type="predicted"/>
<evidence type="ECO:0000256" key="1">
    <source>
        <dbReference type="ARBA" id="ARBA00004141"/>
    </source>
</evidence>
<dbReference type="OrthoDB" id="1447144at2"/>
<keyword evidence="4" id="KW-0479">Metal-binding</keyword>
<dbReference type="InterPro" id="IPR050450">
    <property type="entry name" value="COX15/CtaA_HemeA_synthase"/>
</dbReference>
<evidence type="ECO:0000313" key="13">
    <source>
        <dbReference type="EMBL" id="ACJ31458.1"/>
    </source>
</evidence>
<accession>B8CUY2</accession>
<dbReference type="PANTHER" id="PTHR35457">
    <property type="entry name" value="HEME A SYNTHASE"/>
    <property type="match status" value="1"/>
</dbReference>
<keyword evidence="7" id="KW-0408">Iron</keyword>
<protein>
    <submittedName>
        <fullName evidence="13">Cytochrome oxidase assembly</fullName>
    </submittedName>
</protein>
<dbReference type="Proteomes" id="UP000000753">
    <property type="component" value="Chromosome"/>
</dbReference>
<evidence type="ECO:0000256" key="11">
    <source>
        <dbReference type="ARBA" id="ARBA00023444"/>
    </source>
</evidence>
<dbReference type="RefSeq" id="WP_020914788.1">
    <property type="nucleotide sequence ID" value="NC_011566.1"/>
</dbReference>
<keyword evidence="6" id="KW-0560">Oxidoreductase</keyword>
<feature type="transmembrane region" description="Helical" evidence="12">
    <location>
        <begin position="129"/>
        <end position="149"/>
    </location>
</feature>